<keyword evidence="2" id="KW-1185">Reference proteome</keyword>
<keyword evidence="1" id="KW-0808">Transferase</keyword>
<reference evidence="1" key="1">
    <citation type="submission" date="2019-08" db="EMBL/GenBank/DDBJ databases">
        <authorList>
            <person name="Liu F."/>
        </authorList>
    </citation>
    <scope>NUCLEOTIDE SEQUENCE [LARGE SCALE GENOMIC DNA]</scope>
    <source>
        <strain evidence="1">PA1801</strain>
        <tissue evidence="1">Leaf</tissue>
    </source>
</reference>
<dbReference type="Proteomes" id="UP000325315">
    <property type="component" value="Unassembled WGS sequence"/>
</dbReference>
<keyword evidence="1" id="KW-0695">RNA-directed DNA polymerase</keyword>
<sequence length="280" mass="31514">MLNEVGNVATNGNEVEEIAQNYFIDIFATKGIGNLEHILSGVKSCITDNMNQLLTTKYTGEEVFVALKGIGPMKATSLDGYPTIFFQKFWHIIGREVSNFCIGILNGDCCIDEAQTAFIPGRLITDNVLLTYKVINSFKQKRTGGMLYFVLNCNQRKGINSISYSIVIKGKDRQVFRPTRGLREKGLMDYLLICSEGWSSLMRMDRQEGLIEGAKGQCVNYDKSTTFYNSNAFDQILNVQNSTNPKKYLGLPNMVGRGKKVAFPNRVTEHYRTIRKHLSS</sequence>
<evidence type="ECO:0000313" key="1">
    <source>
        <dbReference type="EMBL" id="KAA3476958.1"/>
    </source>
</evidence>
<name>A0A5B6W6W0_9ROSI</name>
<protein>
    <submittedName>
        <fullName evidence="1">Reverse transcriptase</fullName>
    </submittedName>
</protein>
<dbReference type="OrthoDB" id="997823at2759"/>
<evidence type="ECO:0000313" key="2">
    <source>
        <dbReference type="Proteomes" id="UP000325315"/>
    </source>
</evidence>
<proteinExistence type="predicted"/>
<dbReference type="EMBL" id="SMMG02000004">
    <property type="protein sequence ID" value="KAA3476958.1"/>
    <property type="molecule type" value="Genomic_DNA"/>
</dbReference>
<dbReference type="GO" id="GO:0003964">
    <property type="term" value="F:RNA-directed DNA polymerase activity"/>
    <property type="evidence" value="ECO:0007669"/>
    <property type="project" value="UniProtKB-KW"/>
</dbReference>
<organism evidence="1 2">
    <name type="scientific">Gossypium australe</name>
    <dbReference type="NCBI Taxonomy" id="47621"/>
    <lineage>
        <taxon>Eukaryota</taxon>
        <taxon>Viridiplantae</taxon>
        <taxon>Streptophyta</taxon>
        <taxon>Embryophyta</taxon>
        <taxon>Tracheophyta</taxon>
        <taxon>Spermatophyta</taxon>
        <taxon>Magnoliopsida</taxon>
        <taxon>eudicotyledons</taxon>
        <taxon>Gunneridae</taxon>
        <taxon>Pentapetalae</taxon>
        <taxon>rosids</taxon>
        <taxon>malvids</taxon>
        <taxon>Malvales</taxon>
        <taxon>Malvaceae</taxon>
        <taxon>Malvoideae</taxon>
        <taxon>Gossypium</taxon>
    </lineage>
</organism>
<gene>
    <name evidence="1" type="ORF">EPI10_010887</name>
</gene>
<dbReference type="PANTHER" id="PTHR46890">
    <property type="entry name" value="NON-LTR RETROLELEMENT REVERSE TRANSCRIPTASE-LIKE PROTEIN-RELATED"/>
    <property type="match status" value="1"/>
</dbReference>
<keyword evidence="1" id="KW-0548">Nucleotidyltransferase</keyword>
<dbReference type="AlphaFoldDB" id="A0A5B6W6W0"/>
<comment type="caution">
    <text evidence="1">The sequence shown here is derived from an EMBL/GenBank/DDBJ whole genome shotgun (WGS) entry which is preliminary data.</text>
</comment>
<dbReference type="InterPro" id="IPR052343">
    <property type="entry name" value="Retrotransposon-Effector_Assoc"/>
</dbReference>
<accession>A0A5B6W6W0</accession>
<dbReference type="PANTHER" id="PTHR46890:SF48">
    <property type="entry name" value="RNA-DIRECTED DNA POLYMERASE"/>
    <property type="match status" value="1"/>
</dbReference>